<gene>
    <name evidence="1" type="ORF">J4557_23155</name>
</gene>
<proteinExistence type="predicted"/>
<sequence>MDEIDAPLAQAPYIGCTTEELRARRKGDRIAAGVDQSVLFPRRGEATLHDDRLVLGAWGDDGDLVLRPGEVTSVANEYTKLYGRFIGGLLNAGKPLILGTVPAGEIYLMIDHRTFMETTDNRRWAGLVRTWLSSAA</sequence>
<reference evidence="1 2" key="1">
    <citation type="submission" date="2021-03" db="EMBL/GenBank/DDBJ databases">
        <authorList>
            <person name="Kanchanasin P."/>
            <person name="Saeng-In P."/>
            <person name="Phongsopitanun W."/>
            <person name="Yuki M."/>
            <person name="Kudo T."/>
            <person name="Ohkuma M."/>
            <person name="Tanasupawat S."/>
        </authorList>
    </citation>
    <scope>NUCLEOTIDE SEQUENCE [LARGE SCALE GENOMIC DNA]</scope>
    <source>
        <strain evidence="1 2">L46</strain>
    </source>
</reference>
<dbReference type="Proteomes" id="UP000666915">
    <property type="component" value="Unassembled WGS sequence"/>
</dbReference>
<organism evidence="1 2">
    <name type="scientific">Actinomadura nitritigenes</name>
    <dbReference type="NCBI Taxonomy" id="134602"/>
    <lineage>
        <taxon>Bacteria</taxon>
        <taxon>Bacillati</taxon>
        <taxon>Actinomycetota</taxon>
        <taxon>Actinomycetes</taxon>
        <taxon>Streptosporangiales</taxon>
        <taxon>Thermomonosporaceae</taxon>
        <taxon>Actinomadura</taxon>
    </lineage>
</organism>
<dbReference type="EMBL" id="JAGEOK010000014">
    <property type="protein sequence ID" value="MBO2440431.1"/>
    <property type="molecule type" value="Genomic_DNA"/>
</dbReference>
<keyword evidence="2" id="KW-1185">Reference proteome</keyword>
<comment type="caution">
    <text evidence="1">The sequence shown here is derived from an EMBL/GenBank/DDBJ whole genome shotgun (WGS) entry which is preliminary data.</text>
</comment>
<dbReference type="RefSeq" id="WP_208268816.1">
    <property type="nucleotide sequence ID" value="NZ_BAAAGM010000074.1"/>
</dbReference>
<protein>
    <submittedName>
        <fullName evidence="1">Uncharacterized protein</fullName>
    </submittedName>
</protein>
<name>A0ABS3R2M5_9ACTN</name>
<evidence type="ECO:0000313" key="2">
    <source>
        <dbReference type="Proteomes" id="UP000666915"/>
    </source>
</evidence>
<accession>A0ABS3R2M5</accession>
<evidence type="ECO:0000313" key="1">
    <source>
        <dbReference type="EMBL" id="MBO2440431.1"/>
    </source>
</evidence>